<feature type="region of interest" description="Disordered" evidence="1">
    <location>
        <begin position="207"/>
        <end position="239"/>
    </location>
</feature>
<evidence type="ECO:0000313" key="3">
    <source>
        <dbReference type="Proteomes" id="UP001565368"/>
    </source>
</evidence>
<name>A0ABR3Q2L1_9TREE</name>
<dbReference type="Proteomes" id="UP001565368">
    <property type="component" value="Unassembled WGS sequence"/>
</dbReference>
<feature type="compositionally biased region" description="Low complexity" evidence="1">
    <location>
        <begin position="92"/>
        <end position="115"/>
    </location>
</feature>
<dbReference type="EMBL" id="JBBXJM010000004">
    <property type="protein sequence ID" value="KAL1408898.1"/>
    <property type="molecule type" value="Genomic_DNA"/>
</dbReference>
<accession>A0ABR3Q2L1</accession>
<reference evidence="2 3" key="1">
    <citation type="submission" date="2023-08" db="EMBL/GenBank/DDBJ databases">
        <title>Annotated Genome Sequence of Vanrija albida AlHP1.</title>
        <authorList>
            <person name="Herzog R."/>
        </authorList>
    </citation>
    <scope>NUCLEOTIDE SEQUENCE [LARGE SCALE GENOMIC DNA]</scope>
    <source>
        <strain evidence="2 3">AlHP1</strain>
    </source>
</reference>
<protein>
    <submittedName>
        <fullName evidence="2">Uncharacterized protein</fullName>
    </submittedName>
</protein>
<proteinExistence type="predicted"/>
<evidence type="ECO:0000313" key="2">
    <source>
        <dbReference type="EMBL" id="KAL1408898.1"/>
    </source>
</evidence>
<feature type="compositionally biased region" description="Basic and acidic residues" evidence="1">
    <location>
        <begin position="227"/>
        <end position="239"/>
    </location>
</feature>
<keyword evidence="3" id="KW-1185">Reference proteome</keyword>
<organism evidence="2 3">
    <name type="scientific">Vanrija albida</name>
    <dbReference type="NCBI Taxonomy" id="181172"/>
    <lineage>
        <taxon>Eukaryota</taxon>
        <taxon>Fungi</taxon>
        <taxon>Dikarya</taxon>
        <taxon>Basidiomycota</taxon>
        <taxon>Agaricomycotina</taxon>
        <taxon>Tremellomycetes</taxon>
        <taxon>Trichosporonales</taxon>
        <taxon>Trichosporonaceae</taxon>
        <taxon>Vanrija</taxon>
    </lineage>
</organism>
<evidence type="ECO:0000256" key="1">
    <source>
        <dbReference type="SAM" id="MobiDB-lite"/>
    </source>
</evidence>
<sequence>MAAQPATSPRAPLGELPLAAFAPPLHHLNAPPSPVSLPAGKRGPPTDNHDSSASATPKRRVYSTIAERIVTLDTDDLGTGRSPARKLFTERSAPASTPSASTPALLVPSPALASSSRRRPLFKAAPTTAEPTSTLQDVHDVGFVIFSDEYAMPRLPPPHSRSGSTSLEEDNDENAAPRLSVPTVPLPVTPNTARRIRAFERSRLGLEIVSASRSPPSDDEPLAGSSNDKDTLKREVDTV</sequence>
<dbReference type="GeneID" id="95986755"/>
<gene>
    <name evidence="2" type="ORF">Q8F55_005712</name>
</gene>
<feature type="region of interest" description="Disordered" evidence="1">
    <location>
        <begin position="151"/>
        <end position="193"/>
    </location>
</feature>
<feature type="region of interest" description="Disordered" evidence="1">
    <location>
        <begin position="23"/>
        <end position="137"/>
    </location>
</feature>
<dbReference type="RefSeq" id="XP_069208842.1">
    <property type="nucleotide sequence ID" value="XM_069354200.1"/>
</dbReference>
<comment type="caution">
    <text evidence="2">The sequence shown here is derived from an EMBL/GenBank/DDBJ whole genome shotgun (WGS) entry which is preliminary data.</text>
</comment>